<evidence type="ECO:0000313" key="3">
    <source>
        <dbReference type="Proteomes" id="UP000008974"/>
    </source>
</evidence>
<gene>
    <name evidence="2" type="ORF">GLP15_2200</name>
</gene>
<sequence>MRFFYCWLFQDLQLSTQNFHTVHKACWCVRTRKINSICVENSERFMSLTAVSDLLKESDAMLDEVLRIRTIIQQSKDASAAELLRRVRYEAAAAQFIPSDTVTTQQLEENARLLEEQAEVSSDVLKDLRLTDEEVHRFELELQERAAEGVDKVLKSTTTGGPPKPGSRHGHRDVKESSNRPHLQGKSRSSGRQQKRPGEAQRPSHILSADTSMSAEQSDSSHNCGDSAVLLSAILQEGASCTPENNDGNHCDTSTGAFSETQDLDEMLDGLLEYHEQLENDRVDGCRGRVFQTELPTILESQAPSADASQCGASEAFLPPDPTYNPNNIYNPNFTVLLTEKENEKIEKLLAENLSTENAFRPSNEDIRRDAEICAQLSMLVPLDRSDMIYAPTFTTEVSADETVETASKRPSRPYTHNSSSTFMTLSEPSHMTERGRELWTKHTKGLSLGEPLDIFVPRLKSGVPDYLKEQRRDNILAQYYFAISQCLNEIKKDTSLIHMTGEKVKEILTDFYMTPTNFELVGDLHKAVDSAVSSSLPLRSIGDDEAPLTPQLIQKPEDLVRNILPPEDRKKLDDILSRVRSDALKVLETDEYYKDLNLTEYIKTATALQDLNVDSESSPKSYTAYSHMLDTDDNPGIQDPLLLKIYRKRQAIAQNVDNIENNSCNYSSSISDDYDFEDYKCNQLLTDQEINRETKRLLDEKHQESGKLYTILQDGTGLNTEVMSGAAGPTIAHFSLHQNNDISAAMLGGTTAASETADKAASKTRTKKQLTNAELLAKKSESLSNKFQEIINRSKPSEMTAELNHVYEGLQPDDVDRILSGPQVNQHIQTLKRQGIALLDLEPVDVECSGQSMITQNMSVSSTVLGTSSGRSSAKPVLAKSNTKASSSKVHSRIPQIQNH</sequence>
<feature type="region of interest" description="Disordered" evidence="1">
    <location>
        <begin position="149"/>
        <end position="224"/>
    </location>
</feature>
<protein>
    <submittedName>
        <fullName evidence="2">Uncharacterized protein</fullName>
    </submittedName>
</protein>
<dbReference type="OMA" id="DAEICAQ"/>
<feature type="compositionally biased region" description="Low complexity" evidence="1">
    <location>
        <begin position="864"/>
        <end position="874"/>
    </location>
</feature>
<dbReference type="VEuPathDB" id="GiardiaDB:GLP15_2200"/>
<accession>E1F6V1</accession>
<dbReference type="EMBL" id="ACVC01000209">
    <property type="protein sequence ID" value="EFO61773.1"/>
    <property type="molecule type" value="Genomic_DNA"/>
</dbReference>
<dbReference type="AlphaFoldDB" id="E1F6V1"/>
<feature type="region of interest" description="Disordered" evidence="1">
    <location>
        <begin position="864"/>
        <end position="901"/>
    </location>
</feature>
<comment type="caution">
    <text evidence="2">The sequence shown here is derived from an EMBL/GenBank/DDBJ whole genome shotgun (WGS) entry which is preliminary data.</text>
</comment>
<name>E1F6V1_GIAIA</name>
<reference evidence="2 3" key="1">
    <citation type="journal article" date="2010" name="BMC Genomics">
        <title>Genome analysis and comparative genomics of a Giardia intestinalis assemblage E isolate.</title>
        <authorList>
            <person name="Jerlstrom-Hultqvist J."/>
            <person name="Franzen O."/>
            <person name="Ankarklev J."/>
            <person name="Xu F."/>
            <person name="Nohynkova E."/>
            <person name="Andersson J.O."/>
            <person name="Svard S.G."/>
            <person name="Andersson B."/>
        </authorList>
    </citation>
    <scope>NUCLEOTIDE SEQUENCE [LARGE SCALE GENOMIC DNA]</scope>
    <source>
        <strain evidence="2 3">P15</strain>
    </source>
</reference>
<dbReference type="OrthoDB" id="10257702at2759"/>
<feature type="region of interest" description="Disordered" evidence="1">
    <location>
        <begin position="401"/>
        <end position="428"/>
    </location>
</feature>
<feature type="compositionally biased region" description="Polar residues" evidence="1">
    <location>
        <begin position="881"/>
        <end position="901"/>
    </location>
</feature>
<feature type="compositionally biased region" description="Polar residues" evidence="1">
    <location>
        <begin position="209"/>
        <end position="224"/>
    </location>
</feature>
<evidence type="ECO:0000256" key="1">
    <source>
        <dbReference type="SAM" id="MobiDB-lite"/>
    </source>
</evidence>
<organism evidence="2 3">
    <name type="scientific">Giardia intestinalis (strain P15)</name>
    <name type="common">Giardia lamblia</name>
    <dbReference type="NCBI Taxonomy" id="658858"/>
    <lineage>
        <taxon>Eukaryota</taxon>
        <taxon>Metamonada</taxon>
        <taxon>Diplomonadida</taxon>
        <taxon>Hexamitidae</taxon>
        <taxon>Giardiinae</taxon>
        <taxon>Giardia</taxon>
    </lineage>
</organism>
<evidence type="ECO:0000313" key="2">
    <source>
        <dbReference type="EMBL" id="EFO61773.1"/>
    </source>
</evidence>
<feature type="compositionally biased region" description="Polar residues" evidence="1">
    <location>
        <begin position="415"/>
        <end position="428"/>
    </location>
</feature>
<proteinExistence type="predicted"/>
<dbReference type="Proteomes" id="UP000008974">
    <property type="component" value="Unassembled WGS sequence"/>
</dbReference>